<feature type="domain" description="ABC transmembrane type-1" evidence="9">
    <location>
        <begin position="58"/>
        <end position="262"/>
    </location>
</feature>
<dbReference type="RefSeq" id="WP_131748800.1">
    <property type="nucleotide sequence ID" value="NZ_CAACYI010000001.1"/>
</dbReference>
<feature type="transmembrane region" description="Helical" evidence="8">
    <location>
        <begin position="6"/>
        <end position="28"/>
    </location>
</feature>
<dbReference type="InterPro" id="IPR000515">
    <property type="entry name" value="MetI-like"/>
</dbReference>
<sequence length="280" mass="31851">MRKLTLPYFFWLLVFVVFPLILIVLLSLQEGKSFDLAHMKWTLAHYEKFFSPMYLNILARSIKFAVLSTIACLIIGYPIAYFISQLPENKRDFYILLILIPMWMNFLLRTYAWITLLGKHGILNHLLGFLGLGPFSFMYNQGAIFVGMIYNFLPFMILPIYTVLLKMDKDLIEAARDLGATNGMVFTKVIFPLSIPGVTSGIGLVFIPAISTFVIPGFLGGNKYPFIGNFIEQQFRFTGNWSFGSALSVSLIVILILFIFIGALVNKSRLKGRDKQIENI</sequence>
<evidence type="ECO:0000313" key="10">
    <source>
        <dbReference type="EMBL" id="VFB16237.1"/>
    </source>
</evidence>
<dbReference type="PANTHER" id="PTHR42929">
    <property type="entry name" value="INNER MEMBRANE ABC TRANSPORTER PERMEASE PROTEIN YDCU-RELATED-RELATED"/>
    <property type="match status" value="1"/>
</dbReference>
<evidence type="ECO:0000256" key="4">
    <source>
        <dbReference type="ARBA" id="ARBA00022475"/>
    </source>
</evidence>
<feature type="transmembrane region" description="Helical" evidence="8">
    <location>
        <begin position="243"/>
        <end position="265"/>
    </location>
</feature>
<keyword evidence="7 8" id="KW-0472">Membrane</keyword>
<comment type="caution">
    <text evidence="10">The sequence shown here is derived from an EMBL/GenBank/DDBJ whole genome shotgun (WGS) entry which is preliminary data.</text>
</comment>
<evidence type="ECO:0000256" key="5">
    <source>
        <dbReference type="ARBA" id="ARBA00022692"/>
    </source>
</evidence>
<accession>A0A8H2M6V3</accession>
<evidence type="ECO:0000256" key="8">
    <source>
        <dbReference type="RuleBase" id="RU363032"/>
    </source>
</evidence>
<comment type="similarity">
    <text evidence="2">Belongs to the binding-protein-dependent transport system permease family. CysTW subfamily.</text>
</comment>
<comment type="subcellular location">
    <subcellularLocation>
        <location evidence="1 8">Cell membrane</location>
        <topology evidence="1 8">Multi-pass membrane protein</topology>
    </subcellularLocation>
</comment>
<evidence type="ECO:0000259" key="9">
    <source>
        <dbReference type="PROSITE" id="PS50928"/>
    </source>
</evidence>
<evidence type="ECO:0000256" key="2">
    <source>
        <dbReference type="ARBA" id="ARBA00007069"/>
    </source>
</evidence>
<dbReference type="PROSITE" id="PS50928">
    <property type="entry name" value="ABC_TM1"/>
    <property type="match status" value="1"/>
</dbReference>
<keyword evidence="6 8" id="KW-1133">Transmembrane helix</keyword>
<evidence type="ECO:0000256" key="1">
    <source>
        <dbReference type="ARBA" id="ARBA00004651"/>
    </source>
</evidence>
<organism evidence="10 11">
    <name type="scientific">Urinicoccus massiliensis</name>
    <dbReference type="NCBI Taxonomy" id="1723382"/>
    <lineage>
        <taxon>Bacteria</taxon>
        <taxon>Bacillati</taxon>
        <taxon>Bacillota</taxon>
        <taxon>Tissierellia</taxon>
        <taxon>Tissierellales</taxon>
        <taxon>Peptoniphilaceae</taxon>
        <taxon>Urinicoccus</taxon>
    </lineage>
</organism>
<protein>
    <submittedName>
        <fullName evidence="10">Spermidine/putrescine transport system permease protein PotB</fullName>
    </submittedName>
</protein>
<feature type="transmembrane region" description="Helical" evidence="8">
    <location>
        <begin position="185"/>
        <end position="215"/>
    </location>
</feature>
<evidence type="ECO:0000256" key="7">
    <source>
        <dbReference type="ARBA" id="ARBA00023136"/>
    </source>
</evidence>
<feature type="transmembrane region" description="Helical" evidence="8">
    <location>
        <begin position="62"/>
        <end position="81"/>
    </location>
</feature>
<name>A0A8H2M6V3_9FIRM</name>
<dbReference type="CDD" id="cd06261">
    <property type="entry name" value="TM_PBP2"/>
    <property type="match status" value="1"/>
</dbReference>
<feature type="transmembrane region" description="Helical" evidence="8">
    <location>
        <begin position="145"/>
        <end position="164"/>
    </location>
</feature>
<keyword evidence="3 8" id="KW-0813">Transport</keyword>
<dbReference type="SUPFAM" id="SSF161098">
    <property type="entry name" value="MetI-like"/>
    <property type="match status" value="1"/>
</dbReference>
<dbReference type="GO" id="GO:0005886">
    <property type="term" value="C:plasma membrane"/>
    <property type="evidence" value="ECO:0007669"/>
    <property type="project" value="UniProtKB-SubCell"/>
</dbReference>
<feature type="transmembrane region" description="Helical" evidence="8">
    <location>
        <begin position="93"/>
        <end position="114"/>
    </location>
</feature>
<proteinExistence type="inferred from homology"/>
<dbReference type="InterPro" id="IPR035906">
    <property type="entry name" value="MetI-like_sf"/>
</dbReference>
<dbReference type="Proteomes" id="UP000377798">
    <property type="component" value="Unassembled WGS sequence"/>
</dbReference>
<evidence type="ECO:0000313" key="11">
    <source>
        <dbReference type="Proteomes" id="UP000377798"/>
    </source>
</evidence>
<dbReference type="PANTHER" id="PTHR42929:SF1">
    <property type="entry name" value="INNER MEMBRANE ABC TRANSPORTER PERMEASE PROTEIN YDCU-RELATED"/>
    <property type="match status" value="1"/>
</dbReference>
<evidence type="ECO:0000256" key="6">
    <source>
        <dbReference type="ARBA" id="ARBA00022989"/>
    </source>
</evidence>
<dbReference type="EMBL" id="CAACYI010000001">
    <property type="protein sequence ID" value="VFB16237.1"/>
    <property type="molecule type" value="Genomic_DNA"/>
</dbReference>
<evidence type="ECO:0000256" key="3">
    <source>
        <dbReference type="ARBA" id="ARBA00022448"/>
    </source>
</evidence>
<reference evidence="10 11" key="1">
    <citation type="submission" date="2019-02" db="EMBL/GenBank/DDBJ databases">
        <authorList>
            <consortium name="Pathogen Informatics"/>
        </authorList>
    </citation>
    <scope>NUCLEOTIDE SEQUENCE [LARGE SCALE GENOMIC DNA]</scope>
    <source>
        <strain evidence="10 11">3012STDY7089603</strain>
    </source>
</reference>
<keyword evidence="4" id="KW-1003">Cell membrane</keyword>
<dbReference type="Pfam" id="PF00528">
    <property type="entry name" value="BPD_transp_1"/>
    <property type="match status" value="1"/>
</dbReference>
<dbReference type="AlphaFoldDB" id="A0A8H2M6V3"/>
<dbReference type="GO" id="GO:0055085">
    <property type="term" value="P:transmembrane transport"/>
    <property type="evidence" value="ECO:0007669"/>
    <property type="project" value="InterPro"/>
</dbReference>
<keyword evidence="5 8" id="KW-0812">Transmembrane</keyword>
<dbReference type="Gene3D" id="1.10.3720.10">
    <property type="entry name" value="MetI-like"/>
    <property type="match status" value="1"/>
</dbReference>
<gene>
    <name evidence="10" type="primary">potB</name>
    <name evidence="10" type="ORF">NCTC13150_00755</name>
</gene>
<keyword evidence="11" id="KW-1185">Reference proteome</keyword>